<reference evidence="2 3" key="1">
    <citation type="submission" date="2020-02" db="EMBL/GenBank/DDBJ databases">
        <title>Nitrogenibacter mangrovi gen. nov., sp. nov. isolated from mangrove sediment, a denitrifying betaproteobacterium.</title>
        <authorList>
            <person name="Liao H."/>
            <person name="Tian Y."/>
        </authorList>
    </citation>
    <scope>NUCLEOTIDE SEQUENCE [LARGE SCALE GENOMIC DNA]</scope>
    <source>
        <strain evidence="2 3">M9-3-2</strain>
    </source>
</reference>
<dbReference type="AlphaFoldDB" id="A0A6C1B260"/>
<dbReference type="SUPFAM" id="SSF51735">
    <property type="entry name" value="NAD(P)-binding Rossmann-fold domains"/>
    <property type="match status" value="1"/>
</dbReference>
<dbReference type="Gene3D" id="3.40.50.720">
    <property type="entry name" value="NAD(P)-binding Rossmann-like Domain"/>
    <property type="match status" value="1"/>
</dbReference>
<dbReference type="Proteomes" id="UP000501991">
    <property type="component" value="Chromosome"/>
</dbReference>
<evidence type="ECO:0000259" key="1">
    <source>
        <dbReference type="Pfam" id="PF01370"/>
    </source>
</evidence>
<accession>A0A6C1B260</accession>
<dbReference type="KEGG" id="azq:G3580_04605"/>
<protein>
    <submittedName>
        <fullName evidence="2">NAD(P)-dependent oxidoreductase</fullName>
    </submittedName>
</protein>
<evidence type="ECO:0000313" key="2">
    <source>
        <dbReference type="EMBL" id="QID16985.1"/>
    </source>
</evidence>
<dbReference type="CDD" id="cd08946">
    <property type="entry name" value="SDR_e"/>
    <property type="match status" value="1"/>
</dbReference>
<dbReference type="PANTHER" id="PTHR43245">
    <property type="entry name" value="BIFUNCTIONAL POLYMYXIN RESISTANCE PROTEIN ARNA"/>
    <property type="match status" value="1"/>
</dbReference>
<proteinExistence type="predicted"/>
<dbReference type="InterPro" id="IPR036291">
    <property type="entry name" value="NAD(P)-bd_dom_sf"/>
</dbReference>
<dbReference type="InterPro" id="IPR001509">
    <property type="entry name" value="Epimerase_deHydtase"/>
</dbReference>
<keyword evidence="3" id="KW-1185">Reference proteome</keyword>
<feature type="domain" description="NAD-dependent epimerase/dehydratase" evidence="1">
    <location>
        <begin position="4"/>
        <end position="206"/>
    </location>
</feature>
<dbReference type="PANTHER" id="PTHR43245:SF13">
    <property type="entry name" value="UDP-D-APIOSE_UDP-D-XYLOSE SYNTHASE 2"/>
    <property type="match status" value="1"/>
</dbReference>
<dbReference type="EMBL" id="CP048836">
    <property type="protein sequence ID" value="QID16985.1"/>
    <property type="molecule type" value="Genomic_DNA"/>
</dbReference>
<sequence>MARVCVIGGSGFLGSHVADALSAAGHEVLVYDRRASPWVRPEQTMVVGDLLDARSVSDAVAGCEYVYNFAALADLNEALDKPLETIRINVLGNANVLEACRVAGVRRFIYASTVYVYSRQGSFYRCSKQSAEHYVEEYQAAYGLDYTVLRYGSLYGPRSNDQNGLWRIVNEALRTGRIRYAGSAEAMREYIHVEDAARASVAAMGDEFRNQHVVLTGQEPMRVMDMLKMVAEILGMPQAVEFEEGDYAGHYVRTPYAYQPKLGRKYVPPMHVDLGQGLLQLIGEVQNEIANEGEEG</sequence>
<organism evidence="2 3">
    <name type="scientific">Nitrogeniibacter mangrovi</name>
    <dbReference type="NCBI Taxonomy" id="2016596"/>
    <lineage>
        <taxon>Bacteria</taxon>
        <taxon>Pseudomonadati</taxon>
        <taxon>Pseudomonadota</taxon>
        <taxon>Betaproteobacteria</taxon>
        <taxon>Rhodocyclales</taxon>
        <taxon>Zoogloeaceae</taxon>
        <taxon>Nitrogeniibacter</taxon>
    </lineage>
</organism>
<gene>
    <name evidence="2" type="ORF">G3580_04605</name>
</gene>
<dbReference type="RefSeq" id="WP_173764151.1">
    <property type="nucleotide sequence ID" value="NZ_CP048836.1"/>
</dbReference>
<name>A0A6C1B260_9RHOO</name>
<evidence type="ECO:0000313" key="3">
    <source>
        <dbReference type="Proteomes" id="UP000501991"/>
    </source>
</evidence>
<dbReference type="Pfam" id="PF01370">
    <property type="entry name" value="Epimerase"/>
    <property type="match status" value="1"/>
</dbReference>
<dbReference type="InterPro" id="IPR050177">
    <property type="entry name" value="Lipid_A_modif_metabolic_enz"/>
</dbReference>